<dbReference type="EMBL" id="LT629750">
    <property type="protein sequence ID" value="SDT15292.1"/>
    <property type="molecule type" value="Genomic_DNA"/>
</dbReference>
<protein>
    <recommendedName>
        <fullName evidence="4">Secreted protein</fullName>
    </recommendedName>
</protein>
<reference evidence="3" key="1">
    <citation type="submission" date="2016-10" db="EMBL/GenBank/DDBJ databases">
        <authorList>
            <person name="Varghese N."/>
            <person name="Submissions S."/>
        </authorList>
    </citation>
    <scope>NUCLEOTIDE SEQUENCE [LARGE SCALE GENOMIC DNA]</scope>
    <source>
        <strain evidence="3">GAS369</strain>
    </source>
</reference>
<proteinExistence type="predicted"/>
<evidence type="ECO:0008006" key="4">
    <source>
        <dbReference type="Google" id="ProtNLM"/>
    </source>
</evidence>
<evidence type="ECO:0000256" key="1">
    <source>
        <dbReference type="SAM" id="SignalP"/>
    </source>
</evidence>
<feature type="chain" id="PRO_5009266065" description="Secreted protein" evidence="1">
    <location>
        <begin position="28"/>
        <end position="146"/>
    </location>
</feature>
<keyword evidence="3" id="KW-1185">Reference proteome</keyword>
<organism evidence="2 3">
    <name type="scientific">Bradyrhizobium canariense</name>
    <dbReference type="NCBI Taxonomy" id="255045"/>
    <lineage>
        <taxon>Bacteria</taxon>
        <taxon>Pseudomonadati</taxon>
        <taxon>Pseudomonadota</taxon>
        <taxon>Alphaproteobacteria</taxon>
        <taxon>Hyphomicrobiales</taxon>
        <taxon>Nitrobacteraceae</taxon>
        <taxon>Bradyrhizobium</taxon>
    </lineage>
</organism>
<dbReference type="AlphaFoldDB" id="A0A1H1Y1G8"/>
<evidence type="ECO:0000313" key="3">
    <source>
        <dbReference type="Proteomes" id="UP000243904"/>
    </source>
</evidence>
<gene>
    <name evidence="2" type="ORF">SAMN05444158_4590</name>
</gene>
<evidence type="ECO:0000313" key="2">
    <source>
        <dbReference type="EMBL" id="SDT15292.1"/>
    </source>
</evidence>
<dbReference type="Proteomes" id="UP000243904">
    <property type="component" value="Chromosome I"/>
</dbReference>
<keyword evidence="1" id="KW-0732">Signal</keyword>
<accession>A0A1H1Y1G8</accession>
<feature type="signal peptide" evidence="1">
    <location>
        <begin position="1"/>
        <end position="27"/>
    </location>
</feature>
<sequence>MTYRMYGAFIASLSVVALVLTANETFAAGSGAVHRGGFTSAHAMARGSVAQSFRHGRRNNRGTFWPGDGGFYYEPSDGEPPIDATPPTSGDNHYTYTYDVPWDWAHRFPPAVTPSEHPYVPSCPAETVTVPGHDGKEQTVNITRCY</sequence>
<name>A0A1H1Y1G8_9BRAD</name>